<dbReference type="InterPro" id="IPR010995">
    <property type="entry name" value="DNA_repair_Rad51/TF_NusA_a-hlx"/>
</dbReference>
<feature type="compositionally biased region" description="Basic residues" evidence="1">
    <location>
        <begin position="1"/>
        <end position="10"/>
    </location>
</feature>
<evidence type="ECO:0000256" key="1">
    <source>
        <dbReference type="SAM" id="MobiDB-lite"/>
    </source>
</evidence>
<evidence type="ECO:0000313" key="5">
    <source>
        <dbReference type="Proteomes" id="UP000217465"/>
    </source>
</evidence>
<organism evidence="4 5">
    <name type="scientific">Streptococcus parauberis</name>
    <dbReference type="NCBI Taxonomy" id="1348"/>
    <lineage>
        <taxon>Bacteria</taxon>
        <taxon>Bacillati</taxon>
        <taxon>Bacillota</taxon>
        <taxon>Bacilli</taxon>
        <taxon>Lactobacillales</taxon>
        <taxon>Streptococcaceae</taxon>
        <taxon>Streptococcus</taxon>
    </lineage>
</organism>
<dbReference type="GO" id="GO:0003677">
    <property type="term" value="F:DNA binding"/>
    <property type="evidence" value="ECO:0007669"/>
    <property type="project" value="InterPro"/>
</dbReference>
<gene>
    <name evidence="4" type="ORF">A9Y57_01509</name>
    <name evidence="3" type="ORF">P7G31_09420</name>
</gene>
<dbReference type="Gene3D" id="1.10.150.20">
    <property type="entry name" value="5' to 3' exonuclease, C-terminal subdomain"/>
    <property type="match status" value="2"/>
</dbReference>
<accession>A0A0E2UHI0</accession>
<dbReference type="InterPro" id="IPR003583">
    <property type="entry name" value="Hlx-hairpin-Hlx_DNA-bd_motif"/>
</dbReference>
<sequence length="182" mass="20053">MANQKNRKKELRQELKRQGITGQDHPKVVTLDKGTDITAIPTDAETVEIVEKPSFEEFAKNPELEGLSADKVKSLYDQGITSPEEIKNFKEEELLDIKGVGPATVEKLSETVGVDGKGSLNEFSELKEVADIRSDLVEMLYHEGITTAADFKKWSKDDLIAINGIGPATVDKLVENGAKLKK</sequence>
<dbReference type="SMART" id="SM00278">
    <property type="entry name" value="HhH1"/>
    <property type="match status" value="2"/>
</dbReference>
<evidence type="ECO:0000313" key="3">
    <source>
        <dbReference type="EMBL" id="MDT2732440.1"/>
    </source>
</evidence>
<dbReference type="RefSeq" id="WP_003104448.1">
    <property type="nucleotide sequence ID" value="NZ_BAWT01000027.1"/>
</dbReference>
<feature type="domain" description="Helix-hairpin-helix DNA-binding motif class 1" evidence="2">
    <location>
        <begin position="157"/>
        <end position="176"/>
    </location>
</feature>
<proteinExistence type="predicted"/>
<dbReference type="Proteomes" id="UP000217465">
    <property type="component" value="Unassembled WGS sequence"/>
</dbReference>
<comment type="caution">
    <text evidence="4">The sequence shown here is derived from an EMBL/GenBank/DDBJ whole genome shotgun (WGS) entry which is preliminary data.</text>
</comment>
<dbReference type="Proteomes" id="UP001180515">
    <property type="component" value="Unassembled WGS sequence"/>
</dbReference>
<dbReference type="SUPFAM" id="SSF47794">
    <property type="entry name" value="Rad51 N-terminal domain-like"/>
    <property type="match status" value="2"/>
</dbReference>
<evidence type="ECO:0000259" key="2">
    <source>
        <dbReference type="SMART" id="SM00278"/>
    </source>
</evidence>
<dbReference type="AlphaFoldDB" id="A0A0E2UHI0"/>
<feature type="region of interest" description="Disordered" evidence="1">
    <location>
        <begin position="1"/>
        <end position="28"/>
    </location>
</feature>
<dbReference type="Pfam" id="PF14520">
    <property type="entry name" value="HHH_5"/>
    <property type="match status" value="2"/>
</dbReference>
<dbReference type="EMBL" id="NSGR01000008">
    <property type="protein sequence ID" value="PCH12790.1"/>
    <property type="molecule type" value="Genomic_DNA"/>
</dbReference>
<protein>
    <submittedName>
        <fullName evidence="3">Helix-hairpin-helix domain-containing protein</fullName>
    </submittedName>
</protein>
<reference evidence="4 5" key="1">
    <citation type="submission" date="2016-06" db="EMBL/GenBank/DDBJ databases">
        <authorList>
            <person name="Haines A.N."/>
            <person name="Council K.R."/>
        </authorList>
    </citation>
    <scope>NUCLEOTIDE SEQUENCE [LARGE SCALE GENOMIC DNA]</scope>
    <source>
        <strain evidence="4 5">SP158-29</strain>
    </source>
</reference>
<dbReference type="GO" id="GO:0000166">
    <property type="term" value="F:nucleotide binding"/>
    <property type="evidence" value="ECO:0007669"/>
    <property type="project" value="InterPro"/>
</dbReference>
<dbReference type="GeneID" id="61420710"/>
<evidence type="ECO:0000313" key="4">
    <source>
        <dbReference type="EMBL" id="PCH12790.1"/>
    </source>
</evidence>
<dbReference type="EMBL" id="JARQAG010000017">
    <property type="protein sequence ID" value="MDT2732440.1"/>
    <property type="molecule type" value="Genomic_DNA"/>
</dbReference>
<name>A0A0E2UHI0_9STRE</name>
<feature type="domain" description="Helix-hairpin-helix DNA-binding motif class 1" evidence="2">
    <location>
        <begin position="92"/>
        <end position="111"/>
    </location>
</feature>
<reference evidence="3" key="2">
    <citation type="submission" date="2023-03" db="EMBL/GenBank/DDBJ databases">
        <authorList>
            <person name="Shen W."/>
            <person name="Cai J."/>
        </authorList>
    </citation>
    <scope>NUCLEOTIDE SEQUENCE</scope>
    <source>
        <strain evidence="3">P82-2</strain>
    </source>
</reference>
<dbReference type="GO" id="GO:0006281">
    <property type="term" value="P:DNA repair"/>
    <property type="evidence" value="ECO:0007669"/>
    <property type="project" value="InterPro"/>
</dbReference>